<dbReference type="Pfam" id="PF13086">
    <property type="entry name" value="AAA_11"/>
    <property type="match status" value="1"/>
</dbReference>
<proteinExistence type="predicted"/>
<gene>
    <name evidence="4" type="ORF">EPJ74_07515</name>
</gene>
<feature type="domain" description="DNA2/NAM7 helicase-like C-terminal" evidence="3">
    <location>
        <begin position="549"/>
        <end position="714"/>
    </location>
</feature>
<dbReference type="Pfam" id="PF10881">
    <property type="entry name" value="DUF2726"/>
    <property type="match status" value="1"/>
</dbReference>
<dbReference type="PANTHER" id="PTHR10887">
    <property type="entry name" value="DNA2/NAM7 HELICASE FAMILY"/>
    <property type="match status" value="1"/>
</dbReference>
<dbReference type="SUPFAM" id="SSF52540">
    <property type="entry name" value="P-loop containing nucleoside triphosphate hydrolases"/>
    <property type="match status" value="1"/>
</dbReference>
<name>A0A5C8GEA2_9SPIR</name>
<evidence type="ECO:0000313" key="5">
    <source>
        <dbReference type="Proteomes" id="UP000322188"/>
    </source>
</evidence>
<dbReference type="InterPro" id="IPR045055">
    <property type="entry name" value="DNA2/NAM7-like"/>
</dbReference>
<dbReference type="InterPro" id="IPR027417">
    <property type="entry name" value="P-loop_NTPase"/>
</dbReference>
<evidence type="ECO:0000259" key="3">
    <source>
        <dbReference type="Pfam" id="PF13087"/>
    </source>
</evidence>
<feature type="domain" description="DUF2726" evidence="1">
    <location>
        <begin position="772"/>
        <end position="894"/>
    </location>
</feature>
<feature type="domain" description="DNA2/NAM7 helicase helicase" evidence="2">
    <location>
        <begin position="177"/>
        <end position="522"/>
    </location>
</feature>
<sequence>MNIEKYLILLRDKDGKFRDRSKDIETYKDYGKIIKVKFYNNENLYTYTKNNFKIFTNPLNIENKIEFNLGNLYNINKILKFDLYYKIFFNDNSTKVTSVKSLQYNSSKNNNNNIFDYFKEIANIVSIKTEDGEALLNRAYQKILFVEKWTALYLYLNPSIKPKDKEFNSILIFPFGINQSQYQAVKNAMENQISVIEGPPGTGKTQTILNIIANLIYNGKSVAVVSNNNSATANVFEKLKQFDFDYICATLGRKENKENFIQNQNGLYPNFEYNENDKIEVNPNKNKELIEQLEEFFNLQNNIAINKNILSELKIEIEHFIKQENISNLPKIRNIKSLNSQKIMNIKIRLEELKRVGIFLKLKLILLYGIGDFKFYKKSINEIINVYDKIYYTLKEKELNEAIEKDSKRFELLSKNNIIETLKNNSISILRAYLKNKYKNKKERKIFTLEDLNKKSEKFILEYPVIFSTTYSIGKCLNKDFKFDYLIIDEASQVDLITGALALYNAKNAVIVGDRKQLPNVIPTDSLSKIEELSKKYNIASNYDYVKQSFLTSIIESLNYVNKVLLKEHYRCHPKIINFCNKKFYNNELIILTEDKGEEDVMKVYITVKGSHARGHYNQRQIDIIDKEIMPELKQKLSVDEIGIVSPYNEQKIRLQDAINNENIQIDTVHKYQGREKDAIIITTVNNKISEFIDDPKMLNVAITRSKRFLRLVVSRDICEKDGNINDLVKYIKYNNFEVIESNVKSIFDLLYKENRLARLQYLKNKKRISLFDSENIAYNEIENILKNNYNNLGIITHIPLFRILENKNLLNKNELKYASHEWTHIDFVIYNKMDKKPSLAIEVDGYTFHKKSTAQSQRDELKNEILKKYNIPLIRLSTIGSDEKNIIKSKLDELYMQM</sequence>
<dbReference type="EMBL" id="SAYK01000006">
    <property type="protein sequence ID" value="TXJ60049.1"/>
    <property type="molecule type" value="Genomic_DNA"/>
</dbReference>
<dbReference type="CDD" id="cd18808">
    <property type="entry name" value="SF1_C_Upf1"/>
    <property type="match status" value="1"/>
</dbReference>
<evidence type="ECO:0000259" key="1">
    <source>
        <dbReference type="Pfam" id="PF10881"/>
    </source>
</evidence>
<dbReference type="InterPro" id="IPR041679">
    <property type="entry name" value="DNA2/NAM7-like_C"/>
</dbReference>
<dbReference type="InterPro" id="IPR047187">
    <property type="entry name" value="SF1_C_Upf1"/>
</dbReference>
<dbReference type="GO" id="GO:0004386">
    <property type="term" value="F:helicase activity"/>
    <property type="evidence" value="ECO:0007669"/>
    <property type="project" value="InterPro"/>
</dbReference>
<dbReference type="Gene3D" id="3.40.50.300">
    <property type="entry name" value="P-loop containing nucleotide triphosphate hydrolases"/>
    <property type="match status" value="2"/>
</dbReference>
<dbReference type="Pfam" id="PF13087">
    <property type="entry name" value="AAA_12"/>
    <property type="match status" value="1"/>
</dbReference>
<dbReference type="InterPro" id="IPR041677">
    <property type="entry name" value="DNA2/NAM7_AAA_11"/>
</dbReference>
<dbReference type="Proteomes" id="UP000322188">
    <property type="component" value="Unassembled WGS sequence"/>
</dbReference>
<protein>
    <submittedName>
        <fullName evidence="4">DUF2726 domain-containing protein</fullName>
    </submittedName>
</protein>
<accession>A0A5C8GEA2</accession>
<comment type="caution">
    <text evidence="4">The sequence shown here is derived from an EMBL/GenBank/DDBJ whole genome shotgun (WGS) entry which is preliminary data.</text>
</comment>
<evidence type="ECO:0000259" key="2">
    <source>
        <dbReference type="Pfam" id="PF13086"/>
    </source>
</evidence>
<reference evidence="4 5" key="1">
    <citation type="journal article" date="1992" name="Lakartidningen">
        <title>[Penicillin V and not amoxicillin is the first choice preparation in acute otitis].</title>
        <authorList>
            <person name="Kamme C."/>
            <person name="Lundgren K."/>
            <person name="Prellner K."/>
        </authorList>
    </citation>
    <scope>NUCLEOTIDE SEQUENCE [LARGE SCALE GENOMIC DNA]</scope>
    <source>
        <strain evidence="4 5">PC2022III</strain>
    </source>
</reference>
<dbReference type="GeneID" id="61067162"/>
<organism evidence="4 5">
    <name type="scientific">Brachyspira aalborgi</name>
    <dbReference type="NCBI Taxonomy" id="29522"/>
    <lineage>
        <taxon>Bacteria</taxon>
        <taxon>Pseudomonadati</taxon>
        <taxon>Spirochaetota</taxon>
        <taxon>Spirochaetia</taxon>
        <taxon>Brachyspirales</taxon>
        <taxon>Brachyspiraceae</taxon>
        <taxon>Brachyspira</taxon>
    </lineage>
</organism>
<dbReference type="RefSeq" id="WP_147560788.1">
    <property type="nucleotide sequence ID" value="NZ_SAYK01000006.1"/>
</dbReference>
<dbReference type="AlphaFoldDB" id="A0A5C8GEA2"/>
<dbReference type="PANTHER" id="PTHR10887:SF495">
    <property type="entry name" value="HELICASE SENATAXIN ISOFORM X1-RELATED"/>
    <property type="match status" value="1"/>
</dbReference>
<dbReference type="InterPro" id="IPR024402">
    <property type="entry name" value="DUF2726"/>
</dbReference>
<evidence type="ECO:0000313" key="4">
    <source>
        <dbReference type="EMBL" id="TXJ60049.1"/>
    </source>
</evidence>